<evidence type="ECO:0000313" key="4">
    <source>
        <dbReference type="Proteomes" id="UP000297597"/>
    </source>
</evidence>
<evidence type="ECO:0000313" key="3">
    <source>
        <dbReference type="EMBL" id="TEB13321.1"/>
    </source>
</evidence>
<dbReference type="InterPro" id="IPR009926">
    <property type="entry name" value="T3SS_YcgR_PilZN"/>
</dbReference>
<dbReference type="OrthoDB" id="3493at2"/>
<feature type="domain" description="PilZ" evidence="1">
    <location>
        <begin position="95"/>
        <end position="205"/>
    </location>
</feature>
<proteinExistence type="predicted"/>
<dbReference type="Pfam" id="PF07238">
    <property type="entry name" value="PilZ"/>
    <property type="match status" value="1"/>
</dbReference>
<dbReference type="EMBL" id="QFFZ01000002">
    <property type="protein sequence ID" value="TEB13321.1"/>
    <property type="molecule type" value="Genomic_DNA"/>
</dbReference>
<comment type="caution">
    <text evidence="3">The sequence shown here is derived from an EMBL/GenBank/DDBJ whole genome shotgun (WGS) entry which is preliminary data.</text>
</comment>
<dbReference type="Proteomes" id="UP000297597">
    <property type="component" value="Unassembled WGS sequence"/>
</dbReference>
<keyword evidence="3" id="KW-0966">Cell projection</keyword>
<accession>A0A4Y7RWP3</accession>
<dbReference type="AlphaFoldDB" id="A0A4Y7RWP3"/>
<dbReference type="Pfam" id="PF12945">
    <property type="entry name" value="PilZNR"/>
    <property type="match status" value="1"/>
</dbReference>
<sequence>MISNYIKIYDNIQISRSGEEDWYTSKIQGLDQKYLFVDTPYHQNIPLILESGELVNGRAFLESGKFEFQSRYLEKRYDNIPLLTLTIPHEYKRYQLRKFVRLPIMIDVYYAESRHGFDGNPMFMKATSLDLSANSLRIATRKSYDSGTSLLLKFDLTARNLSFKVSVTGRVVRVTSPDQNQTFHVAVQFTDITRQQEDLIMRFIFHKTTERKRLA</sequence>
<dbReference type="InterPro" id="IPR009875">
    <property type="entry name" value="PilZ_domain"/>
</dbReference>
<dbReference type="SUPFAM" id="SSF141371">
    <property type="entry name" value="PilZ domain-like"/>
    <property type="match status" value="1"/>
</dbReference>
<feature type="domain" description="Type III secretion system flagellar brake protein YcgR PilZN" evidence="2">
    <location>
        <begin position="11"/>
        <end position="88"/>
    </location>
</feature>
<organism evidence="3 4">
    <name type="scientific">Pelotomaculum propionicicum</name>
    <dbReference type="NCBI Taxonomy" id="258475"/>
    <lineage>
        <taxon>Bacteria</taxon>
        <taxon>Bacillati</taxon>
        <taxon>Bacillota</taxon>
        <taxon>Clostridia</taxon>
        <taxon>Eubacteriales</taxon>
        <taxon>Desulfotomaculaceae</taxon>
        <taxon>Pelotomaculum</taxon>
    </lineage>
</organism>
<keyword evidence="3" id="KW-0282">Flagellum</keyword>
<reference evidence="3 4" key="1">
    <citation type="journal article" date="2018" name="Environ. Microbiol.">
        <title>Novel energy conservation strategies and behaviour of Pelotomaculum schinkii driving syntrophic propionate catabolism.</title>
        <authorList>
            <person name="Hidalgo-Ahumada C.A.P."/>
            <person name="Nobu M.K."/>
            <person name="Narihiro T."/>
            <person name="Tamaki H."/>
            <person name="Liu W.T."/>
            <person name="Kamagata Y."/>
            <person name="Stams A.J.M."/>
            <person name="Imachi H."/>
            <person name="Sousa D.Z."/>
        </authorList>
    </citation>
    <scope>NUCLEOTIDE SEQUENCE [LARGE SCALE GENOMIC DNA]</scope>
    <source>
        <strain evidence="3 4">MGP</strain>
    </source>
</reference>
<dbReference type="GO" id="GO:0035438">
    <property type="term" value="F:cyclic-di-GMP binding"/>
    <property type="evidence" value="ECO:0007669"/>
    <property type="project" value="InterPro"/>
</dbReference>
<dbReference type="Gene3D" id="2.40.10.220">
    <property type="entry name" value="predicted glycosyltransferase like domains"/>
    <property type="match status" value="1"/>
</dbReference>
<protein>
    <submittedName>
        <fullName evidence="3">Flagellar brake protein YcgR</fullName>
    </submittedName>
</protein>
<keyword evidence="4" id="KW-1185">Reference proteome</keyword>
<evidence type="ECO:0000259" key="2">
    <source>
        <dbReference type="Pfam" id="PF12945"/>
    </source>
</evidence>
<dbReference type="RefSeq" id="WP_134212119.1">
    <property type="nucleotide sequence ID" value="NZ_QFFZ01000002.1"/>
</dbReference>
<evidence type="ECO:0000259" key="1">
    <source>
        <dbReference type="Pfam" id="PF07238"/>
    </source>
</evidence>
<gene>
    <name evidence="3" type="primary">ycgR_1</name>
    <name evidence="3" type="ORF">Pmgp_00215</name>
</gene>
<name>A0A4Y7RWP3_9FIRM</name>
<keyword evidence="3" id="KW-0969">Cilium</keyword>